<dbReference type="PANTHER" id="PTHR15818:SF2">
    <property type="entry name" value="G-PATCH DOMAIN AND KOW MOTIFS-CONTAINING PROTEIN"/>
    <property type="match status" value="1"/>
</dbReference>
<feature type="compositionally biased region" description="Basic and acidic residues" evidence="4">
    <location>
        <begin position="108"/>
        <end position="118"/>
    </location>
</feature>
<feature type="compositionally biased region" description="Low complexity" evidence="4">
    <location>
        <begin position="1"/>
        <end position="11"/>
    </location>
</feature>
<sequence>MRKSGARPPAKAGGGNGGGFAGFKIKAAPSTTVAPSRAFGDGHGGSSSGSRDMLGVAMEVTAAQDGDRIRAQGEEGAAAAGEALVIPARRNADWMARKSNNNNSNSNKRPDSLRDAAIHELASGQSTTTTTARRAAVPLQEQREDQAYAEDIGEYSDVSDGAYDRVPVEEFGAAMLRGMGWSEGGDGRPEPANADRPRPSLLGLGAKPLPKELAPDKPRAKRF</sequence>
<dbReference type="GO" id="GO:0000398">
    <property type="term" value="P:mRNA splicing, via spliceosome"/>
    <property type="evidence" value="ECO:0007669"/>
    <property type="project" value="InterPro"/>
</dbReference>
<accession>A0A9W8HKX2</accession>
<organism evidence="6 7">
    <name type="scientific">Coemansia javaensis</name>
    <dbReference type="NCBI Taxonomy" id="2761396"/>
    <lineage>
        <taxon>Eukaryota</taxon>
        <taxon>Fungi</taxon>
        <taxon>Fungi incertae sedis</taxon>
        <taxon>Zoopagomycota</taxon>
        <taxon>Kickxellomycotina</taxon>
        <taxon>Kickxellomycetes</taxon>
        <taxon>Kickxellales</taxon>
        <taxon>Kickxellaceae</taxon>
        <taxon>Coemansia</taxon>
    </lineage>
</organism>
<protein>
    <submittedName>
        <fullName evidence="6">DNA primase large subunit Spp2</fullName>
    </submittedName>
</protein>
<dbReference type="Proteomes" id="UP001140217">
    <property type="component" value="Unassembled WGS sequence"/>
</dbReference>
<feature type="region of interest" description="Disordered" evidence="4">
    <location>
        <begin position="179"/>
        <end position="223"/>
    </location>
</feature>
<feature type="domain" description="Spp2/MOS2 G-patch" evidence="5">
    <location>
        <begin position="160"/>
        <end position="209"/>
    </location>
</feature>
<dbReference type="InterPro" id="IPR026822">
    <property type="entry name" value="Spp2/MOS2_G-patch"/>
</dbReference>
<feature type="region of interest" description="Disordered" evidence="4">
    <location>
        <begin position="1"/>
        <end position="52"/>
    </location>
</feature>
<feature type="compositionally biased region" description="Basic and acidic residues" evidence="4">
    <location>
        <begin position="185"/>
        <end position="198"/>
    </location>
</feature>
<dbReference type="OrthoDB" id="5577072at2759"/>
<evidence type="ECO:0000256" key="4">
    <source>
        <dbReference type="SAM" id="MobiDB-lite"/>
    </source>
</evidence>
<keyword evidence="7" id="KW-1185">Reference proteome</keyword>
<dbReference type="GO" id="GO:0005681">
    <property type="term" value="C:spliceosomal complex"/>
    <property type="evidence" value="ECO:0007669"/>
    <property type="project" value="TreeGrafter"/>
</dbReference>
<name>A0A9W8HKX2_9FUNG</name>
<feature type="compositionally biased region" description="Low complexity" evidence="4">
    <location>
        <begin position="127"/>
        <end position="136"/>
    </location>
</feature>
<evidence type="ECO:0000259" key="5">
    <source>
        <dbReference type="Pfam" id="PF12656"/>
    </source>
</evidence>
<gene>
    <name evidence="6" type="primary">spp2</name>
    <name evidence="6" type="ORF">H4R18_001616</name>
</gene>
<evidence type="ECO:0000313" key="6">
    <source>
        <dbReference type="EMBL" id="KAJ2783563.1"/>
    </source>
</evidence>
<keyword evidence="3" id="KW-0539">Nucleus</keyword>
<dbReference type="PANTHER" id="PTHR15818">
    <property type="entry name" value="G PATCH AND KOW-CONTAINING"/>
    <property type="match status" value="1"/>
</dbReference>
<dbReference type="Pfam" id="PF12656">
    <property type="entry name" value="G-patch_2"/>
    <property type="match status" value="1"/>
</dbReference>
<feature type="region of interest" description="Disordered" evidence="4">
    <location>
        <begin position="95"/>
        <end position="147"/>
    </location>
</feature>
<dbReference type="InterPro" id="IPR045166">
    <property type="entry name" value="Spp2-like"/>
</dbReference>
<evidence type="ECO:0000256" key="2">
    <source>
        <dbReference type="ARBA" id="ARBA00008576"/>
    </source>
</evidence>
<proteinExistence type="inferred from homology"/>
<evidence type="ECO:0000256" key="3">
    <source>
        <dbReference type="ARBA" id="ARBA00023242"/>
    </source>
</evidence>
<evidence type="ECO:0000313" key="7">
    <source>
        <dbReference type="Proteomes" id="UP001140217"/>
    </source>
</evidence>
<reference evidence="6" key="1">
    <citation type="submission" date="2022-07" db="EMBL/GenBank/DDBJ databases">
        <title>Phylogenomic reconstructions and comparative analyses of Kickxellomycotina fungi.</title>
        <authorList>
            <person name="Reynolds N.K."/>
            <person name="Stajich J.E."/>
            <person name="Barry K."/>
            <person name="Grigoriev I.V."/>
            <person name="Crous P."/>
            <person name="Smith M.E."/>
        </authorList>
    </citation>
    <scope>NUCLEOTIDE SEQUENCE</scope>
    <source>
        <strain evidence="6">NBRC 105414</strain>
    </source>
</reference>
<feature type="compositionally biased region" description="Basic and acidic residues" evidence="4">
    <location>
        <begin position="209"/>
        <end position="223"/>
    </location>
</feature>
<comment type="similarity">
    <text evidence="2">Belongs to the SPP2 family.</text>
</comment>
<comment type="caution">
    <text evidence="6">The sequence shown here is derived from an EMBL/GenBank/DDBJ whole genome shotgun (WGS) entry which is preliminary data.</text>
</comment>
<feature type="compositionally biased region" description="Gly residues" evidence="4">
    <location>
        <begin position="12"/>
        <end position="21"/>
    </location>
</feature>
<comment type="subcellular location">
    <subcellularLocation>
        <location evidence="1">Nucleus</location>
    </subcellularLocation>
</comment>
<evidence type="ECO:0000256" key="1">
    <source>
        <dbReference type="ARBA" id="ARBA00004123"/>
    </source>
</evidence>
<dbReference type="AlphaFoldDB" id="A0A9W8HKX2"/>
<dbReference type="EMBL" id="JANBUL010000044">
    <property type="protein sequence ID" value="KAJ2783563.1"/>
    <property type="molecule type" value="Genomic_DNA"/>
</dbReference>